<dbReference type="CDD" id="cd09631">
    <property type="entry name" value="DOMON_DOH"/>
    <property type="match status" value="1"/>
</dbReference>
<dbReference type="Gene3D" id="2.10.25.10">
    <property type="entry name" value="Laminin"/>
    <property type="match status" value="1"/>
</dbReference>
<keyword evidence="3" id="KW-0732">Signal</keyword>
<dbReference type="PROSITE" id="PS00022">
    <property type="entry name" value="EGF_1"/>
    <property type="match status" value="1"/>
</dbReference>
<organism evidence="6 7">
    <name type="scientific">Onchocerca volvulus</name>
    <dbReference type="NCBI Taxonomy" id="6282"/>
    <lineage>
        <taxon>Eukaryota</taxon>
        <taxon>Metazoa</taxon>
        <taxon>Ecdysozoa</taxon>
        <taxon>Nematoda</taxon>
        <taxon>Chromadorea</taxon>
        <taxon>Rhabditida</taxon>
        <taxon>Spirurina</taxon>
        <taxon>Spiruromorpha</taxon>
        <taxon>Filarioidea</taxon>
        <taxon>Onchocercidae</taxon>
        <taxon>Onchocerca</taxon>
    </lineage>
</organism>
<evidence type="ECO:0000259" key="5">
    <source>
        <dbReference type="PROSITE" id="PS50836"/>
    </source>
</evidence>
<feature type="chain" id="PRO_5035728687" description="DOMON domain-containing protein" evidence="3">
    <location>
        <begin position="19"/>
        <end position="635"/>
    </location>
</feature>
<dbReference type="OMA" id="ARTISPC"/>
<dbReference type="InterPro" id="IPR045266">
    <property type="entry name" value="DOH_DOMON"/>
</dbReference>
<evidence type="ECO:0000256" key="1">
    <source>
        <dbReference type="PROSITE-ProRule" id="PRU00076"/>
    </source>
</evidence>
<keyword evidence="1" id="KW-1015">Disulfide bond</keyword>
<evidence type="ECO:0000313" key="6">
    <source>
        <dbReference type="EnsemblMetazoa" id="OVOC11596.1"/>
    </source>
</evidence>
<dbReference type="InterPro" id="IPR000742">
    <property type="entry name" value="EGF"/>
</dbReference>
<dbReference type="EMBL" id="CMVM020000380">
    <property type="status" value="NOT_ANNOTATED_CDS"/>
    <property type="molecule type" value="Genomic_DNA"/>
</dbReference>
<dbReference type="SUPFAM" id="SSF57196">
    <property type="entry name" value="EGF/Laminin"/>
    <property type="match status" value="1"/>
</dbReference>
<dbReference type="EnsemblMetazoa" id="OVOC11596.1">
    <property type="protein sequence ID" value="OVOC11596.1"/>
    <property type="gene ID" value="WBGene00248405"/>
</dbReference>
<accession>A0A8R1TL75</accession>
<evidence type="ECO:0000256" key="2">
    <source>
        <dbReference type="SAM" id="MobiDB-lite"/>
    </source>
</evidence>
<dbReference type="Proteomes" id="UP000024404">
    <property type="component" value="Unassembled WGS sequence"/>
</dbReference>
<dbReference type="InterPro" id="IPR005018">
    <property type="entry name" value="DOMON_domain"/>
</dbReference>
<protein>
    <recommendedName>
        <fullName evidence="8">DOMON domain-containing protein</fullName>
    </recommendedName>
</protein>
<proteinExistence type="predicted"/>
<name>A0A8R1TL75_ONCVO</name>
<dbReference type="PROSITE" id="PS50836">
    <property type="entry name" value="DOMON"/>
    <property type="match status" value="1"/>
</dbReference>
<sequence length="635" mass="72607">MLQLLLLLHFLLRYHTVGHVVLTFPLTRFPPLDFLDSARTISPCGVPKPIHPHYTHLYVGESYNFTWRLQYPHQGGYRLSVINEAGDIIEQLAPVKGSEYVGIEDQTLQHATIQLTRSCTKCVILLERQALEWGQAYIFRSCADVNIIQEAPKDSDRCSKHGDYENGRCKCRHSYSGELCQHKDFCSTDDDCLNDGKCVKEADAVIKRTCYCAFGYFGQNCDRTFDAKPENDKCFNYNYPKNEANYNKYGLFGEECFKKTMLNEDDFVYSRVVRDELEIILDYKGTSWISIGWRPMQIDRSCRLFPDLENTRSKRDTNRTLISRPVTQMSESQYRNKVDPNLLSVPMPKLPENNGLLKTALIAPLHPMDCTDIVIGSVRDGRLRITDMYTRDRSTPLYDIWLDGEESFSAAYGIELDGRTIVMFRRMIAEIEPSDHPLGPGKIFVIYAKGQKMGSYSHSVKSALEQGPINDHNFYTQDEVKYHGSKNRGVHPIEFVSIAEKPPSIRPPPRFRQEGPPQHPSNMNDSSNHQAEVSKLSLPNSPSTITRSETTSSVTNTTVRPSVSKPTLKPKTETTTKKQLLIKSKSTSMPQSERGPKINTQEIDYFYFDNGSISLMLNRFDYCIFLLLLLLYCYL</sequence>
<feature type="region of interest" description="Disordered" evidence="2">
    <location>
        <begin position="498"/>
        <end position="596"/>
    </location>
</feature>
<feature type="disulfide bond" evidence="1">
    <location>
        <begin position="212"/>
        <end position="221"/>
    </location>
</feature>
<feature type="compositionally biased region" description="Polar residues" evidence="2">
    <location>
        <begin position="520"/>
        <end position="545"/>
    </location>
</feature>
<keyword evidence="1" id="KW-0245">EGF-like domain</keyword>
<comment type="caution">
    <text evidence="1">Lacks conserved residue(s) required for the propagation of feature annotation.</text>
</comment>
<feature type="signal peptide" evidence="3">
    <location>
        <begin position="1"/>
        <end position="18"/>
    </location>
</feature>
<feature type="domain" description="DOMON" evidence="5">
    <location>
        <begin position="328"/>
        <end position="450"/>
    </location>
</feature>
<reference evidence="7" key="1">
    <citation type="submission" date="2013-10" db="EMBL/GenBank/DDBJ databases">
        <title>Genome sequencing of Onchocerca volvulus.</title>
        <authorList>
            <person name="Cotton J."/>
            <person name="Tsai J."/>
            <person name="Stanley E."/>
            <person name="Tracey A."/>
            <person name="Holroyd N."/>
            <person name="Lustigman S."/>
            <person name="Berriman M."/>
        </authorList>
    </citation>
    <scope>NUCLEOTIDE SEQUENCE</scope>
</reference>
<evidence type="ECO:0000259" key="4">
    <source>
        <dbReference type="PROSITE" id="PS50026"/>
    </source>
</evidence>
<dbReference type="PROSITE" id="PS50026">
    <property type="entry name" value="EGF_3"/>
    <property type="match status" value="1"/>
</dbReference>
<keyword evidence="7" id="KW-1185">Reference proteome</keyword>
<dbReference type="Gene3D" id="2.60.120.260">
    <property type="entry name" value="Galactose-binding domain-like"/>
    <property type="match status" value="1"/>
</dbReference>
<evidence type="ECO:0000256" key="3">
    <source>
        <dbReference type="SAM" id="SignalP"/>
    </source>
</evidence>
<evidence type="ECO:0008006" key="8">
    <source>
        <dbReference type="Google" id="ProtNLM"/>
    </source>
</evidence>
<feature type="compositionally biased region" description="Low complexity" evidence="2">
    <location>
        <begin position="546"/>
        <end position="569"/>
    </location>
</feature>
<dbReference type="PANTHER" id="PTHR46901:SF2">
    <property type="entry name" value="GH04942P"/>
    <property type="match status" value="1"/>
</dbReference>
<dbReference type="PROSITE" id="PS01186">
    <property type="entry name" value="EGF_2"/>
    <property type="match status" value="1"/>
</dbReference>
<dbReference type="PANTHER" id="PTHR46901">
    <property type="entry name" value="GH04942P"/>
    <property type="match status" value="1"/>
</dbReference>
<reference evidence="6" key="2">
    <citation type="submission" date="2022-06" db="UniProtKB">
        <authorList>
            <consortium name="EnsemblMetazoa"/>
        </authorList>
    </citation>
    <scope>IDENTIFICATION</scope>
</reference>
<dbReference type="SMART" id="SM00181">
    <property type="entry name" value="EGF"/>
    <property type="match status" value="2"/>
</dbReference>
<dbReference type="CDD" id="cd00054">
    <property type="entry name" value="EGF_CA"/>
    <property type="match status" value="1"/>
</dbReference>
<evidence type="ECO:0000313" key="7">
    <source>
        <dbReference type="Proteomes" id="UP000024404"/>
    </source>
</evidence>
<dbReference type="AlphaFoldDB" id="A0A8R1TL75"/>
<feature type="domain" description="EGF-like" evidence="4">
    <location>
        <begin position="182"/>
        <end position="222"/>
    </location>
</feature>